<dbReference type="Proteomes" id="UP000826656">
    <property type="component" value="Unassembled WGS sequence"/>
</dbReference>
<dbReference type="EMBL" id="JAIVGD010000019">
    <property type="protein sequence ID" value="KAH0748290.1"/>
    <property type="molecule type" value="Genomic_DNA"/>
</dbReference>
<keyword evidence="3" id="KW-1185">Reference proteome</keyword>
<feature type="compositionally biased region" description="Polar residues" evidence="1">
    <location>
        <begin position="134"/>
        <end position="144"/>
    </location>
</feature>
<feature type="compositionally biased region" description="Basic and acidic residues" evidence="1">
    <location>
        <begin position="121"/>
        <end position="132"/>
    </location>
</feature>
<protein>
    <recommendedName>
        <fullName evidence="4">Integrase core domain containing protein</fullName>
    </recommendedName>
</protein>
<feature type="region of interest" description="Disordered" evidence="1">
    <location>
        <begin position="121"/>
        <end position="144"/>
    </location>
</feature>
<evidence type="ECO:0000313" key="2">
    <source>
        <dbReference type="EMBL" id="KAH0748290.1"/>
    </source>
</evidence>
<evidence type="ECO:0000256" key="1">
    <source>
        <dbReference type="SAM" id="MobiDB-lite"/>
    </source>
</evidence>
<name>A0ABQ7UFB3_SOLTU</name>
<comment type="caution">
    <text evidence="2">The sequence shown here is derived from an EMBL/GenBank/DDBJ whole genome shotgun (WGS) entry which is preliminary data.</text>
</comment>
<gene>
    <name evidence="2" type="ORF">KY290_027522</name>
</gene>
<proteinExistence type="predicted"/>
<accession>A0ABQ7UFB3</accession>
<evidence type="ECO:0008006" key="4">
    <source>
        <dbReference type="Google" id="ProtNLM"/>
    </source>
</evidence>
<reference evidence="2 3" key="1">
    <citation type="journal article" date="2021" name="bioRxiv">
        <title>Chromosome-scale and haplotype-resolved genome assembly of a tetraploid potato cultivar.</title>
        <authorList>
            <person name="Sun H."/>
            <person name="Jiao W.-B."/>
            <person name="Krause K."/>
            <person name="Campoy J.A."/>
            <person name="Goel M."/>
            <person name="Folz-Donahue K."/>
            <person name="Kukat C."/>
            <person name="Huettel B."/>
            <person name="Schneeberger K."/>
        </authorList>
    </citation>
    <scope>NUCLEOTIDE SEQUENCE [LARGE SCALE GENOMIC DNA]</scope>
    <source>
        <strain evidence="2">SolTubOtavaFocal</strain>
        <tissue evidence="2">Leaves</tissue>
    </source>
</reference>
<organism evidence="2 3">
    <name type="scientific">Solanum tuberosum</name>
    <name type="common">Potato</name>
    <dbReference type="NCBI Taxonomy" id="4113"/>
    <lineage>
        <taxon>Eukaryota</taxon>
        <taxon>Viridiplantae</taxon>
        <taxon>Streptophyta</taxon>
        <taxon>Embryophyta</taxon>
        <taxon>Tracheophyta</taxon>
        <taxon>Spermatophyta</taxon>
        <taxon>Magnoliopsida</taxon>
        <taxon>eudicotyledons</taxon>
        <taxon>Gunneridae</taxon>
        <taxon>Pentapetalae</taxon>
        <taxon>asterids</taxon>
        <taxon>lamiids</taxon>
        <taxon>Solanales</taxon>
        <taxon>Solanaceae</taxon>
        <taxon>Solanoideae</taxon>
        <taxon>Solaneae</taxon>
        <taxon>Solanum</taxon>
    </lineage>
</organism>
<evidence type="ECO:0000313" key="3">
    <source>
        <dbReference type="Proteomes" id="UP000826656"/>
    </source>
</evidence>
<sequence>MRRDLRHLKNIWIRLIPRKVTIIQAPSGKTQAKLGEDFMLPTLIFQNPPSMPNVLAGMDNEGNTKASKITCIDPMLPLPLTPLDNCLTDVEAVGVLDGGLEENITNLQEGVSKGGFLHHENLHIDPKKDPRDYATTSHQTTQEN</sequence>